<dbReference type="InterPro" id="IPR016024">
    <property type="entry name" value="ARM-type_fold"/>
</dbReference>
<gene>
    <name evidence="2" type="ORF">EZM97_08790</name>
</gene>
<name>A0A4R0Z2E4_9GAMM</name>
<dbReference type="SUPFAM" id="SSF48371">
    <property type="entry name" value="ARM repeat"/>
    <property type="match status" value="2"/>
</dbReference>
<evidence type="ECO:0000313" key="2">
    <source>
        <dbReference type="EMBL" id="TCI13356.1"/>
    </source>
</evidence>
<reference evidence="2 3" key="1">
    <citation type="submission" date="2019-02" db="EMBL/GenBank/DDBJ databases">
        <title>Dyella amyloliquefaciens sp. nov., isolated from forest soil.</title>
        <authorList>
            <person name="Gao Z.-H."/>
            <person name="Qiu L.-H."/>
        </authorList>
    </citation>
    <scope>NUCLEOTIDE SEQUENCE [LARGE SCALE GENOMIC DNA]</scope>
    <source>
        <strain evidence="2 3">KACC 12747</strain>
    </source>
</reference>
<protein>
    <submittedName>
        <fullName evidence="2">HEAT repeat domain-containing protein</fullName>
    </submittedName>
</protein>
<keyword evidence="1" id="KW-0732">Signal</keyword>
<dbReference type="AlphaFoldDB" id="A0A4R0Z2E4"/>
<accession>A0A4R0Z2E4</accession>
<sequence length="556" mass="58598">MRWIRCGAAKQLLMLLIALMGMPVMAAEPGQACRVFDDCIRQIEASRVGTSPAAQTQEQIALSHQLLQLDDAVPRLVEMLGDADIGKATIAAAALRDANAIDPRYLPAIERGLDRGLPWLVAALGRIPSDEAARRAVDELMRSPDAPLDQASYAVELSGKRAIPYIIDIAHCRSGCQSGQAYKLGEVLGRMGPEAMSAIPSLVGIAGDPWVPQATAGEAIATLANMGPVAQSAGPALIALRSHRLALAQGIDAALIAIHSPAAGAIVGRVLAAHGADYTSLRRLGLLGPAGYDAGPEVLKILLREEGELQVSAAQALGLIGYRPAVPALIDALKNEANVRLNGAAAESLGRLGDASARPALQWAAQAHWFPPVRARAAEALSHLSSGVPYAPLGRDDEFGFVSAHIFAREQRQSSTCSASRTLTGSPSKMPVPGGDLVVVDNGEWGASLSFQPAGGQDQMILEQRITSLQRFHGQIVAVVAIDSYLISSGGLYMIKRSDDGVWHASLWRMLPWSPQGARLQRNGELLVALGGGYDVLVDGKGNMRVPDCAATSTRI</sequence>
<dbReference type="RefSeq" id="WP_131149861.1">
    <property type="nucleotide sequence ID" value="NZ_SJTG01000001.1"/>
</dbReference>
<organism evidence="2 3">
    <name type="scientific">Dyella soli</name>
    <dbReference type="NCBI Taxonomy" id="522319"/>
    <lineage>
        <taxon>Bacteria</taxon>
        <taxon>Pseudomonadati</taxon>
        <taxon>Pseudomonadota</taxon>
        <taxon>Gammaproteobacteria</taxon>
        <taxon>Lysobacterales</taxon>
        <taxon>Rhodanobacteraceae</taxon>
        <taxon>Dyella</taxon>
    </lineage>
</organism>
<dbReference type="Proteomes" id="UP000291822">
    <property type="component" value="Unassembled WGS sequence"/>
</dbReference>
<feature type="signal peptide" evidence="1">
    <location>
        <begin position="1"/>
        <end position="26"/>
    </location>
</feature>
<proteinExistence type="predicted"/>
<dbReference type="InterPro" id="IPR011989">
    <property type="entry name" value="ARM-like"/>
</dbReference>
<dbReference type="Gene3D" id="1.25.10.10">
    <property type="entry name" value="Leucine-rich Repeat Variant"/>
    <property type="match status" value="1"/>
</dbReference>
<dbReference type="EMBL" id="SJTG01000001">
    <property type="protein sequence ID" value="TCI13356.1"/>
    <property type="molecule type" value="Genomic_DNA"/>
</dbReference>
<dbReference type="Pfam" id="PF13646">
    <property type="entry name" value="HEAT_2"/>
    <property type="match status" value="1"/>
</dbReference>
<feature type="chain" id="PRO_5020964326" evidence="1">
    <location>
        <begin position="27"/>
        <end position="556"/>
    </location>
</feature>
<dbReference type="SMART" id="SM00567">
    <property type="entry name" value="EZ_HEAT"/>
    <property type="match status" value="4"/>
</dbReference>
<evidence type="ECO:0000313" key="3">
    <source>
        <dbReference type="Proteomes" id="UP000291822"/>
    </source>
</evidence>
<keyword evidence="3" id="KW-1185">Reference proteome</keyword>
<dbReference type="InterPro" id="IPR004155">
    <property type="entry name" value="PBS_lyase_HEAT"/>
</dbReference>
<evidence type="ECO:0000256" key="1">
    <source>
        <dbReference type="SAM" id="SignalP"/>
    </source>
</evidence>
<comment type="caution">
    <text evidence="2">The sequence shown here is derived from an EMBL/GenBank/DDBJ whole genome shotgun (WGS) entry which is preliminary data.</text>
</comment>